<keyword evidence="1" id="KW-1133">Transmembrane helix</keyword>
<feature type="transmembrane region" description="Helical" evidence="1">
    <location>
        <begin position="36"/>
        <end position="55"/>
    </location>
</feature>
<dbReference type="EMBL" id="JARHTQ010000043">
    <property type="protein sequence ID" value="MDF2260901.1"/>
    <property type="molecule type" value="Genomic_DNA"/>
</dbReference>
<keyword evidence="1" id="KW-0812">Transmembrane</keyword>
<comment type="caution">
    <text evidence="2">The sequence shown here is derived from an EMBL/GenBank/DDBJ whole genome shotgun (WGS) entry which is preliminary data.</text>
</comment>
<gene>
    <name evidence="2" type="ORF">P2L57_35870</name>
</gene>
<evidence type="ECO:0000313" key="3">
    <source>
        <dbReference type="Proteomes" id="UP001220022"/>
    </source>
</evidence>
<evidence type="ECO:0000313" key="2">
    <source>
        <dbReference type="EMBL" id="MDF2260901.1"/>
    </source>
</evidence>
<organism evidence="2 3">
    <name type="scientific">Streptantibioticus ferralitis</name>
    <dbReference type="NCBI Taxonomy" id="236510"/>
    <lineage>
        <taxon>Bacteria</taxon>
        <taxon>Bacillati</taxon>
        <taxon>Actinomycetota</taxon>
        <taxon>Actinomycetes</taxon>
        <taxon>Kitasatosporales</taxon>
        <taxon>Streptomycetaceae</taxon>
        <taxon>Streptantibioticus</taxon>
    </lineage>
</organism>
<keyword evidence="3" id="KW-1185">Reference proteome</keyword>
<dbReference type="RefSeq" id="WP_275821968.1">
    <property type="nucleotide sequence ID" value="NZ_BAAANM010000041.1"/>
</dbReference>
<sequence length="74" mass="7875">MKSAVVAVVFASLLTAAVSGGLVIDAGVTGARGLMWSALFVFLCSFAAFAGLLAIEYQVMRSAQQARNYWTRRS</sequence>
<accession>A0ABT5ZAN2</accession>
<protein>
    <submittedName>
        <fullName evidence="2">Uncharacterized protein</fullName>
    </submittedName>
</protein>
<evidence type="ECO:0000256" key="1">
    <source>
        <dbReference type="SAM" id="Phobius"/>
    </source>
</evidence>
<reference evidence="2 3" key="1">
    <citation type="submission" date="2023-03" db="EMBL/GenBank/DDBJ databases">
        <title>Draft genome sequence of type strain Streptomyces ferralitis JCM 14344.</title>
        <authorList>
            <person name="Klaysubun C."/>
            <person name="Duangmal K."/>
        </authorList>
    </citation>
    <scope>NUCLEOTIDE SEQUENCE [LARGE SCALE GENOMIC DNA]</scope>
    <source>
        <strain evidence="2 3">JCM 14344</strain>
    </source>
</reference>
<dbReference type="Proteomes" id="UP001220022">
    <property type="component" value="Unassembled WGS sequence"/>
</dbReference>
<proteinExistence type="predicted"/>
<name>A0ABT5ZAN2_9ACTN</name>
<keyword evidence="1" id="KW-0472">Membrane</keyword>